<organism evidence="9 10">
    <name type="scientific">Limibacillus halophilus</name>
    <dbReference type="NCBI Taxonomy" id="1579333"/>
    <lineage>
        <taxon>Bacteria</taxon>
        <taxon>Pseudomonadati</taxon>
        <taxon>Pseudomonadota</taxon>
        <taxon>Alphaproteobacteria</taxon>
        <taxon>Rhodospirillales</taxon>
        <taxon>Rhodovibrionaceae</taxon>
        <taxon>Limibacillus</taxon>
    </lineage>
</organism>
<comment type="caution">
    <text evidence="9">The sequence shown here is derived from an EMBL/GenBank/DDBJ whole genome shotgun (WGS) entry which is preliminary data.</text>
</comment>
<accession>A0A839SV65</accession>
<dbReference type="PROSITE" id="PS51471">
    <property type="entry name" value="FE2OG_OXY"/>
    <property type="match status" value="1"/>
</dbReference>
<dbReference type="NCBIfam" id="NF003974">
    <property type="entry name" value="PRK05467.1-3"/>
    <property type="match status" value="1"/>
</dbReference>
<dbReference type="Pfam" id="PF13640">
    <property type="entry name" value="2OG-FeII_Oxy_3"/>
    <property type="match status" value="1"/>
</dbReference>
<dbReference type="GO" id="GO:0006974">
    <property type="term" value="P:DNA damage response"/>
    <property type="evidence" value="ECO:0007669"/>
    <property type="project" value="TreeGrafter"/>
</dbReference>
<evidence type="ECO:0000256" key="6">
    <source>
        <dbReference type="ARBA" id="ARBA00023004"/>
    </source>
</evidence>
<evidence type="ECO:0000259" key="8">
    <source>
        <dbReference type="PROSITE" id="PS51471"/>
    </source>
</evidence>
<comment type="cofactor">
    <cofactor evidence="7">
        <name>Fe(2+)</name>
        <dbReference type="ChEBI" id="CHEBI:29033"/>
    </cofactor>
    <text evidence="7">Binds 1 Fe(2+) ion per subunit.</text>
</comment>
<feature type="binding site" evidence="7">
    <location>
        <position position="163"/>
    </location>
    <ligand>
        <name>2-oxoglutarate</name>
        <dbReference type="ChEBI" id="CHEBI:16810"/>
    </ligand>
</feature>
<evidence type="ECO:0000256" key="7">
    <source>
        <dbReference type="HAMAP-Rule" id="MF_00657"/>
    </source>
</evidence>
<keyword evidence="2 7" id="KW-0479">Metal-binding</keyword>
<dbReference type="RefSeq" id="WP_183417027.1">
    <property type="nucleotide sequence ID" value="NZ_JACHXA010000007.1"/>
</dbReference>
<protein>
    <submittedName>
        <fullName evidence="9">PKHD-type hydroxylase</fullName>
        <ecNumber evidence="9">1.14.11.-</ecNumber>
    </submittedName>
</protein>
<keyword evidence="5 7" id="KW-0560">Oxidoreductase</keyword>
<keyword evidence="10" id="KW-1185">Reference proteome</keyword>
<dbReference type="InterPro" id="IPR023550">
    <property type="entry name" value="PKHD_hydroxylase"/>
</dbReference>
<reference evidence="9 10" key="1">
    <citation type="submission" date="2020-08" db="EMBL/GenBank/DDBJ databases">
        <title>Genomic Encyclopedia of Type Strains, Phase III (KMG-III): the genomes of soil and plant-associated and newly described type strains.</title>
        <authorList>
            <person name="Whitman W."/>
        </authorList>
    </citation>
    <scope>NUCLEOTIDE SEQUENCE [LARGE SCALE GENOMIC DNA]</scope>
    <source>
        <strain evidence="9 10">CECT 8803</strain>
    </source>
</reference>
<dbReference type="SMART" id="SM00702">
    <property type="entry name" value="P4Hc"/>
    <property type="match status" value="1"/>
</dbReference>
<evidence type="ECO:0000256" key="5">
    <source>
        <dbReference type="ARBA" id="ARBA00023002"/>
    </source>
</evidence>
<evidence type="ECO:0000313" key="9">
    <source>
        <dbReference type="EMBL" id="MBB3066208.1"/>
    </source>
</evidence>
<dbReference type="GO" id="GO:0006879">
    <property type="term" value="P:intracellular iron ion homeostasis"/>
    <property type="evidence" value="ECO:0007669"/>
    <property type="project" value="TreeGrafter"/>
</dbReference>
<dbReference type="InterPro" id="IPR044862">
    <property type="entry name" value="Pro_4_hyd_alph_FE2OG_OXY"/>
</dbReference>
<feature type="domain" description="Fe2OG dioxygenase" evidence="8">
    <location>
        <begin position="78"/>
        <end position="172"/>
    </location>
</feature>
<name>A0A839SV65_9PROT</name>
<feature type="binding site" evidence="7">
    <location>
        <position position="98"/>
    </location>
    <ligand>
        <name>Fe cation</name>
        <dbReference type="ChEBI" id="CHEBI:24875"/>
    </ligand>
</feature>
<evidence type="ECO:0000256" key="4">
    <source>
        <dbReference type="ARBA" id="ARBA00022964"/>
    </source>
</evidence>
<evidence type="ECO:0000256" key="1">
    <source>
        <dbReference type="ARBA" id="ARBA00001961"/>
    </source>
</evidence>
<dbReference type="EC" id="1.14.11.-" evidence="9"/>
<sequence length="220" mass="24236">MILQLGEVVSAPVRGALQAAMAKSEMFEDGAKTAGWRARERKNNLQAGKTALASGAIKKVEKALLENTLFLSAARPKEIVRILLSRYEVGMHYGAHVDDAVMAGRRTDLSFTLFLADPESYDGGALVIDRTEGERAFKLPAGHLLLYPSTTLHRVEPVTRGSRLAAVGWVRSLIRDDAQRELLFDLDQAAVLLRSEAGRDAAIDLVLKTRSNLLRRWVDD</sequence>
<dbReference type="AlphaFoldDB" id="A0A839SV65"/>
<dbReference type="Gene3D" id="2.60.120.620">
    <property type="entry name" value="q2cbj1_9rhob like domain"/>
    <property type="match status" value="1"/>
</dbReference>
<dbReference type="Pfam" id="PF18331">
    <property type="entry name" value="PKHD_C"/>
    <property type="match status" value="1"/>
</dbReference>
<dbReference type="EMBL" id="JACHXA010000007">
    <property type="protein sequence ID" value="MBB3066208.1"/>
    <property type="molecule type" value="Genomic_DNA"/>
</dbReference>
<evidence type="ECO:0000256" key="3">
    <source>
        <dbReference type="ARBA" id="ARBA00022896"/>
    </source>
</evidence>
<dbReference type="PANTHER" id="PTHR41536:SF1">
    <property type="entry name" value="PKHD-TYPE HYDROXYLASE YBIX"/>
    <property type="match status" value="1"/>
</dbReference>
<dbReference type="PANTHER" id="PTHR41536">
    <property type="entry name" value="PKHD-TYPE HYDROXYLASE YBIX"/>
    <property type="match status" value="1"/>
</dbReference>
<dbReference type="HAMAP" id="MF_00657">
    <property type="entry name" value="Hydroxyl_YbiX"/>
    <property type="match status" value="1"/>
</dbReference>
<dbReference type="GO" id="GO:0031418">
    <property type="term" value="F:L-ascorbic acid binding"/>
    <property type="evidence" value="ECO:0007669"/>
    <property type="project" value="UniProtKB-KW"/>
</dbReference>
<keyword evidence="3 7" id="KW-0847">Vitamin C</keyword>
<proteinExistence type="inferred from homology"/>
<evidence type="ECO:0000256" key="2">
    <source>
        <dbReference type="ARBA" id="ARBA00022723"/>
    </source>
</evidence>
<keyword evidence="4 7" id="KW-0223">Dioxygenase</keyword>
<feature type="binding site" evidence="7">
    <location>
        <position position="96"/>
    </location>
    <ligand>
        <name>Fe cation</name>
        <dbReference type="ChEBI" id="CHEBI:24875"/>
    </ligand>
</feature>
<dbReference type="GO" id="GO:0016706">
    <property type="term" value="F:2-oxoglutarate-dependent dioxygenase activity"/>
    <property type="evidence" value="ECO:0007669"/>
    <property type="project" value="UniProtKB-UniRule"/>
</dbReference>
<comment type="cofactor">
    <cofactor evidence="1 7">
        <name>L-ascorbate</name>
        <dbReference type="ChEBI" id="CHEBI:38290"/>
    </cofactor>
</comment>
<feature type="binding site" evidence="7">
    <location>
        <position position="153"/>
    </location>
    <ligand>
        <name>Fe cation</name>
        <dbReference type="ChEBI" id="CHEBI:24875"/>
    </ligand>
</feature>
<keyword evidence="6 7" id="KW-0408">Iron</keyword>
<dbReference type="GO" id="GO:0005506">
    <property type="term" value="F:iron ion binding"/>
    <property type="evidence" value="ECO:0007669"/>
    <property type="project" value="UniProtKB-UniRule"/>
</dbReference>
<dbReference type="InterPro" id="IPR041097">
    <property type="entry name" value="PKHD_C"/>
</dbReference>
<dbReference type="InterPro" id="IPR006620">
    <property type="entry name" value="Pro_4_hyd_alph"/>
</dbReference>
<dbReference type="InterPro" id="IPR005123">
    <property type="entry name" value="Oxoglu/Fe-dep_dioxygenase_dom"/>
</dbReference>
<evidence type="ECO:0000313" key="10">
    <source>
        <dbReference type="Proteomes" id="UP000581135"/>
    </source>
</evidence>
<dbReference type="NCBIfam" id="NF003975">
    <property type="entry name" value="PRK05467.1-4"/>
    <property type="match status" value="1"/>
</dbReference>
<gene>
    <name evidence="9" type="ORF">FHR98_002513</name>
</gene>
<dbReference type="Proteomes" id="UP000581135">
    <property type="component" value="Unassembled WGS sequence"/>
</dbReference>
<dbReference type="Gene3D" id="4.10.860.20">
    <property type="entry name" value="Rabenosyn, Rab binding domain"/>
    <property type="match status" value="1"/>
</dbReference>